<reference evidence="1" key="1">
    <citation type="submission" date="2021-10" db="EMBL/GenBank/DDBJ databases">
        <title>Tropical sea cucumber genome reveals ecological adaptation and Cuvierian tubules defense mechanism.</title>
        <authorList>
            <person name="Chen T."/>
        </authorList>
    </citation>
    <scope>NUCLEOTIDE SEQUENCE</scope>
    <source>
        <strain evidence="1">Nanhai2018</strain>
        <tissue evidence="1">Muscle</tissue>
    </source>
</reference>
<gene>
    <name evidence="1" type="ORF">HOLleu_11793</name>
</gene>
<comment type="caution">
    <text evidence="1">The sequence shown here is derived from an EMBL/GenBank/DDBJ whole genome shotgun (WGS) entry which is preliminary data.</text>
</comment>
<dbReference type="AlphaFoldDB" id="A0A9Q1CAG3"/>
<proteinExistence type="predicted"/>
<dbReference type="OrthoDB" id="6762350at2759"/>
<dbReference type="PANTHER" id="PTHR33776:SF4">
    <property type="entry name" value="ENDONUCLEASE_EXONUCLEASE_PHOSPHATASE DOMAIN-CONTAINING PROTEIN"/>
    <property type="match status" value="1"/>
</dbReference>
<dbReference type="Proteomes" id="UP001152320">
    <property type="component" value="Chromosome 5"/>
</dbReference>
<dbReference type="InterPro" id="IPR036691">
    <property type="entry name" value="Endo/exonu/phosph_ase_sf"/>
</dbReference>
<sequence length="219" mass="24472">MGTNNRNASQTDVPSVLNSSYANVIDNSITIDDTVTYNKQDSCLYIDPNDLYSTSLKDAFDLSIVHLNCRSLIKNHDAVSDLLYSLTHCSFTIAAVTETWLHDSISASLIDIPNYTFIRNDRLDKRGGGVGFYIKHGFCYSVRSDLRNISPHFESLFIEVKNCKDTVIIGTIYRPPANSIPSFNEDLSKLLTLINTENKLAILLGTLTLTLFSMARTDM</sequence>
<keyword evidence="2" id="KW-1185">Reference proteome</keyword>
<evidence type="ECO:0000313" key="2">
    <source>
        <dbReference type="Proteomes" id="UP001152320"/>
    </source>
</evidence>
<dbReference type="SUPFAM" id="SSF56219">
    <property type="entry name" value="DNase I-like"/>
    <property type="match status" value="1"/>
</dbReference>
<name>A0A9Q1CAG3_HOLLE</name>
<protein>
    <submittedName>
        <fullName evidence="1">Uncharacterized protein</fullName>
    </submittedName>
</protein>
<dbReference type="PANTHER" id="PTHR33776">
    <property type="entry name" value="ENDO/EXONUCLEASE/PHOSPHATASE DOMAIN-CONTAINING PROTEIN"/>
    <property type="match status" value="1"/>
</dbReference>
<dbReference type="Gene3D" id="3.60.10.10">
    <property type="entry name" value="Endonuclease/exonuclease/phosphatase"/>
    <property type="match status" value="1"/>
</dbReference>
<organism evidence="1 2">
    <name type="scientific">Holothuria leucospilota</name>
    <name type="common">Black long sea cucumber</name>
    <name type="synonym">Mertensiothuria leucospilota</name>
    <dbReference type="NCBI Taxonomy" id="206669"/>
    <lineage>
        <taxon>Eukaryota</taxon>
        <taxon>Metazoa</taxon>
        <taxon>Echinodermata</taxon>
        <taxon>Eleutherozoa</taxon>
        <taxon>Echinozoa</taxon>
        <taxon>Holothuroidea</taxon>
        <taxon>Aspidochirotacea</taxon>
        <taxon>Aspidochirotida</taxon>
        <taxon>Holothuriidae</taxon>
        <taxon>Holothuria</taxon>
    </lineage>
</organism>
<dbReference type="EMBL" id="JAIZAY010000005">
    <property type="protein sequence ID" value="KAJ8041079.1"/>
    <property type="molecule type" value="Genomic_DNA"/>
</dbReference>
<evidence type="ECO:0000313" key="1">
    <source>
        <dbReference type="EMBL" id="KAJ8041079.1"/>
    </source>
</evidence>
<accession>A0A9Q1CAG3</accession>